<keyword evidence="1" id="KW-1185">Reference proteome</keyword>
<organism evidence="1 2">
    <name type="scientific">Heterorhabditis bacteriophora</name>
    <name type="common">Entomopathogenic nematode worm</name>
    <dbReference type="NCBI Taxonomy" id="37862"/>
    <lineage>
        <taxon>Eukaryota</taxon>
        <taxon>Metazoa</taxon>
        <taxon>Ecdysozoa</taxon>
        <taxon>Nematoda</taxon>
        <taxon>Chromadorea</taxon>
        <taxon>Rhabditida</taxon>
        <taxon>Rhabditina</taxon>
        <taxon>Rhabditomorpha</taxon>
        <taxon>Strongyloidea</taxon>
        <taxon>Heterorhabditidae</taxon>
        <taxon>Heterorhabditis</taxon>
    </lineage>
</organism>
<dbReference type="Proteomes" id="UP000095283">
    <property type="component" value="Unplaced"/>
</dbReference>
<reference evidence="2" key="1">
    <citation type="submission" date="2016-11" db="UniProtKB">
        <authorList>
            <consortium name="WormBaseParasite"/>
        </authorList>
    </citation>
    <scope>IDENTIFICATION</scope>
</reference>
<name>A0A1I7WTC6_HETBA</name>
<evidence type="ECO:0000313" key="1">
    <source>
        <dbReference type="Proteomes" id="UP000095283"/>
    </source>
</evidence>
<accession>A0A1I7WTC6</accession>
<evidence type="ECO:0000313" key="2">
    <source>
        <dbReference type="WBParaSite" id="Hba_08339"/>
    </source>
</evidence>
<protein>
    <submittedName>
        <fullName evidence="2">LAM_G_DOMAIN domain-containing protein</fullName>
    </submittedName>
</protein>
<proteinExistence type="predicted"/>
<sequence length="65" mass="7790">MFNLHQVRFTDPHNKMFTTDDVQIYNVSFGFRENNEYNFVIDLMSNSLLLSMYRRNIQPSVLVPM</sequence>
<dbReference type="AlphaFoldDB" id="A0A1I7WTC6"/>
<dbReference type="WBParaSite" id="Hba_08339">
    <property type="protein sequence ID" value="Hba_08339"/>
    <property type="gene ID" value="Hba_08339"/>
</dbReference>